<protein>
    <submittedName>
        <fullName evidence="1">Uncharacterized protein</fullName>
    </submittedName>
</protein>
<dbReference type="GO" id="GO:0001664">
    <property type="term" value="F:G protein-coupled receptor binding"/>
    <property type="evidence" value="ECO:0007669"/>
    <property type="project" value="TreeGrafter"/>
</dbReference>
<comment type="caution">
    <text evidence="1">The sequence shown here is derived from an EMBL/GenBank/DDBJ whole genome shotgun (WGS) entry which is preliminary data.</text>
</comment>
<dbReference type="GO" id="GO:0005737">
    <property type="term" value="C:cytoplasm"/>
    <property type="evidence" value="ECO:0007669"/>
    <property type="project" value="TreeGrafter"/>
</dbReference>
<sequence length="63" mass="7372">MKKLREEGPVVKEVGDLMLSRFDGAALEEFQQVAAEFCAYQSMALELIRTKKRKETRFQLFMQ</sequence>
<gene>
    <name evidence="1" type="ORF">L345_18352</name>
</gene>
<evidence type="ECO:0000313" key="2">
    <source>
        <dbReference type="Proteomes" id="UP000018936"/>
    </source>
</evidence>
<accession>V8N0X0</accession>
<keyword evidence="2" id="KW-1185">Reference proteome</keyword>
<dbReference type="GO" id="GO:0007186">
    <property type="term" value="P:G protein-coupled receptor signaling pathway"/>
    <property type="evidence" value="ECO:0007669"/>
    <property type="project" value="TreeGrafter"/>
</dbReference>
<dbReference type="AlphaFoldDB" id="V8N0X0"/>
<dbReference type="Proteomes" id="UP000018936">
    <property type="component" value="Unassembled WGS sequence"/>
</dbReference>
<reference evidence="1 2" key="1">
    <citation type="journal article" date="2013" name="Proc. Natl. Acad. Sci. U.S.A.">
        <title>The king cobra genome reveals dynamic gene evolution and adaptation in the snake venom system.</title>
        <authorList>
            <person name="Vonk F.J."/>
            <person name="Casewell N.R."/>
            <person name="Henkel C.V."/>
            <person name="Heimberg A.M."/>
            <person name="Jansen H.J."/>
            <person name="McCleary R.J."/>
            <person name="Kerkkamp H.M."/>
            <person name="Vos R.A."/>
            <person name="Guerreiro I."/>
            <person name="Calvete J.J."/>
            <person name="Wuster W."/>
            <person name="Woods A.E."/>
            <person name="Logan J.M."/>
            <person name="Harrison R.A."/>
            <person name="Castoe T.A."/>
            <person name="de Koning A.P."/>
            <person name="Pollock D.D."/>
            <person name="Yandell M."/>
            <person name="Calderon D."/>
            <person name="Renjifo C."/>
            <person name="Currier R.B."/>
            <person name="Salgado D."/>
            <person name="Pla D."/>
            <person name="Sanz L."/>
            <person name="Hyder A.S."/>
            <person name="Ribeiro J.M."/>
            <person name="Arntzen J.W."/>
            <person name="van den Thillart G.E."/>
            <person name="Boetzer M."/>
            <person name="Pirovano W."/>
            <person name="Dirks R.P."/>
            <person name="Spaink H.P."/>
            <person name="Duboule D."/>
            <person name="McGlinn E."/>
            <person name="Kini R.M."/>
            <person name="Richardson M.K."/>
        </authorList>
    </citation>
    <scope>NUCLEOTIDE SEQUENCE</scope>
    <source>
        <tissue evidence="1">Blood</tissue>
    </source>
</reference>
<organism evidence="1 2">
    <name type="scientific">Ophiophagus hannah</name>
    <name type="common">King cobra</name>
    <name type="synonym">Naja hannah</name>
    <dbReference type="NCBI Taxonomy" id="8665"/>
    <lineage>
        <taxon>Eukaryota</taxon>
        <taxon>Metazoa</taxon>
        <taxon>Chordata</taxon>
        <taxon>Craniata</taxon>
        <taxon>Vertebrata</taxon>
        <taxon>Euteleostomi</taxon>
        <taxon>Lepidosauria</taxon>
        <taxon>Squamata</taxon>
        <taxon>Bifurcata</taxon>
        <taxon>Unidentata</taxon>
        <taxon>Episquamata</taxon>
        <taxon>Toxicofera</taxon>
        <taxon>Serpentes</taxon>
        <taxon>Colubroidea</taxon>
        <taxon>Elapidae</taxon>
        <taxon>Elapinae</taxon>
        <taxon>Ophiophagus</taxon>
    </lineage>
</organism>
<dbReference type="Gene3D" id="1.20.900.10">
    <property type="entry name" value="Dbl homology (DH) domain"/>
    <property type="match status" value="1"/>
</dbReference>
<dbReference type="OrthoDB" id="2272012at2759"/>
<dbReference type="InterPro" id="IPR035899">
    <property type="entry name" value="DBL_dom_sf"/>
</dbReference>
<name>V8N0X0_OPHHA</name>
<dbReference type="GO" id="GO:0005085">
    <property type="term" value="F:guanyl-nucleotide exchange factor activity"/>
    <property type="evidence" value="ECO:0007669"/>
    <property type="project" value="TreeGrafter"/>
</dbReference>
<feature type="non-terminal residue" evidence="1">
    <location>
        <position position="1"/>
    </location>
</feature>
<dbReference type="PANTHER" id="PTHR45872:SF1">
    <property type="entry name" value="RHO GUANINE NUCLEOTIDE EXCHANGE FACTOR 11"/>
    <property type="match status" value="1"/>
</dbReference>
<evidence type="ECO:0000313" key="1">
    <source>
        <dbReference type="EMBL" id="ETE55939.1"/>
    </source>
</evidence>
<dbReference type="EMBL" id="AZIM01064402">
    <property type="protein sequence ID" value="ETE55939.1"/>
    <property type="molecule type" value="Genomic_DNA"/>
</dbReference>
<dbReference type="PANTHER" id="PTHR45872">
    <property type="entry name" value="RHO GUANINE NUCLEOTIDE EXCHANGE FACTOR 2, ISOFORM D"/>
    <property type="match status" value="1"/>
</dbReference>
<feature type="non-terminal residue" evidence="1">
    <location>
        <position position="63"/>
    </location>
</feature>
<dbReference type="SUPFAM" id="SSF48065">
    <property type="entry name" value="DBL homology domain (DH-domain)"/>
    <property type="match status" value="1"/>
</dbReference>
<proteinExistence type="predicted"/>